<dbReference type="Proteomes" id="UP001065613">
    <property type="component" value="Chromosome"/>
</dbReference>
<gene>
    <name evidence="12" type="ORF">KA717_30550</name>
</gene>
<evidence type="ECO:0000256" key="1">
    <source>
        <dbReference type="ARBA" id="ARBA00007316"/>
    </source>
</evidence>
<dbReference type="EC" id="2.7.10.2" evidence="2"/>
<keyword evidence="5" id="KW-0418">Kinase</keyword>
<dbReference type="InterPro" id="IPR025669">
    <property type="entry name" value="AAA_dom"/>
</dbReference>
<dbReference type="PANTHER" id="PTHR32309:SF13">
    <property type="entry name" value="FERRIC ENTEROBACTIN TRANSPORT PROTEIN FEPE"/>
    <property type="match status" value="1"/>
</dbReference>
<dbReference type="SUPFAM" id="SSF52540">
    <property type="entry name" value="P-loop containing nucleoside triphosphate hydrolases"/>
    <property type="match status" value="1"/>
</dbReference>
<evidence type="ECO:0000256" key="4">
    <source>
        <dbReference type="ARBA" id="ARBA00022741"/>
    </source>
</evidence>
<feature type="domain" description="AAA" evidence="11">
    <location>
        <begin position="590"/>
        <end position="724"/>
    </location>
</feature>
<evidence type="ECO:0000256" key="9">
    <source>
        <dbReference type="SAM" id="Coils"/>
    </source>
</evidence>
<keyword evidence="3" id="KW-0808">Transferase</keyword>
<evidence type="ECO:0000256" key="5">
    <source>
        <dbReference type="ARBA" id="ARBA00022777"/>
    </source>
</evidence>
<keyword evidence="7" id="KW-0829">Tyrosine-protein kinase</keyword>
<dbReference type="KEGG" id="wna:KA717_30550"/>
<sequence>MADSYSEPITEEIEESGTTPKKGFSIRPFIRMAIRKSWLIILITTITGLGGLTLSFFKPTTYKGNFYLLVEPITAAAKLTDPTTLTRTEGIPQRQDFMALDYPTNLAFLQSPGMTYRIAQDVHNKLAHQTVPAIWKDLRENFKVEWIRSASGQDATKIFEVSYQGENAKEVETVLQVAARTFVKYSAEDRQTSIKAGVKFIDRQLPALQQGLNVLKQKQQLIRERYELVDPATKNEALLVQLNELSIQRLTLKQQLSSQMELYRSLQGNLKIDSNQAIAAAVLNQDQERLGLIKKVQEVDAQIAAAAALVTPDNPQMVNLKIQRENFQRLLTQRTLMLLASIRSSVAPNSPILDFQDPTRIKLTEQLIDAKNQINSIQAQSQLLETKIKQIEKLISVLPDVINQFNTIARDIRLTEEIVDKLLLQRENLKVEAAQELPWQLISKPQIPLDQHGNPVGEPPSRQKLLIAGVAGGLFISLAIIFLWEKRKNIFYCAEDIQDILGIPLIGLIPNVVSSSASLQKSVVNLPLLEETKEKNTASSELNVPESLAENSTQANRENDFLLFLDIFDEIYSELSFFYRQPALRSLVISAIQVGDGQSTIALNLAIAASQQSKKVLFVDANWQNSPTYPWLNLQNEKGLSNLLQQEISLESVLQVSPDYPHLFLLSSGPKLRTKHLWSNHFQYCMSEFQAHYDLVIYDLPPFLDNTDIYFISTYSDGLIFTIGVKKTPQTLAKEAVKKAQELRLPVLGAFANFS</sequence>
<keyword evidence="10" id="KW-0472">Membrane</keyword>
<dbReference type="PANTHER" id="PTHR32309">
    <property type="entry name" value="TYROSINE-PROTEIN KINASE"/>
    <property type="match status" value="1"/>
</dbReference>
<dbReference type="CDD" id="cd05387">
    <property type="entry name" value="BY-kinase"/>
    <property type="match status" value="1"/>
</dbReference>
<comment type="catalytic activity">
    <reaction evidence="8">
        <text>L-tyrosyl-[protein] + ATP = O-phospho-L-tyrosyl-[protein] + ADP + H(+)</text>
        <dbReference type="Rhea" id="RHEA:10596"/>
        <dbReference type="Rhea" id="RHEA-COMP:10136"/>
        <dbReference type="Rhea" id="RHEA-COMP:20101"/>
        <dbReference type="ChEBI" id="CHEBI:15378"/>
        <dbReference type="ChEBI" id="CHEBI:30616"/>
        <dbReference type="ChEBI" id="CHEBI:46858"/>
        <dbReference type="ChEBI" id="CHEBI:61978"/>
        <dbReference type="ChEBI" id="CHEBI:456216"/>
        <dbReference type="EC" id="2.7.10.2"/>
    </reaction>
</comment>
<feature type="transmembrane region" description="Helical" evidence="10">
    <location>
        <begin position="37"/>
        <end position="57"/>
    </location>
</feature>
<proteinExistence type="inferred from homology"/>
<evidence type="ECO:0000256" key="10">
    <source>
        <dbReference type="SAM" id="Phobius"/>
    </source>
</evidence>
<dbReference type="EMBL" id="CP073041">
    <property type="protein sequence ID" value="UXE59987.1"/>
    <property type="molecule type" value="Genomic_DNA"/>
</dbReference>
<keyword evidence="6" id="KW-0067">ATP-binding</keyword>
<evidence type="ECO:0000256" key="2">
    <source>
        <dbReference type="ARBA" id="ARBA00011903"/>
    </source>
</evidence>
<keyword evidence="10" id="KW-1133">Transmembrane helix</keyword>
<evidence type="ECO:0000256" key="8">
    <source>
        <dbReference type="ARBA" id="ARBA00051245"/>
    </source>
</evidence>
<dbReference type="Pfam" id="PF13614">
    <property type="entry name" value="AAA_31"/>
    <property type="match status" value="1"/>
</dbReference>
<protein>
    <recommendedName>
        <fullName evidence="2">non-specific protein-tyrosine kinase</fullName>
        <ecNumber evidence="2">2.7.10.2</ecNumber>
    </recommendedName>
</protein>
<evidence type="ECO:0000256" key="3">
    <source>
        <dbReference type="ARBA" id="ARBA00022679"/>
    </source>
</evidence>
<comment type="similarity">
    <text evidence="1">Belongs to the CpsD/CapB family.</text>
</comment>
<organism evidence="12">
    <name type="scientific">Woronichinia naegeliana WA131</name>
    <dbReference type="NCBI Taxonomy" id="2824559"/>
    <lineage>
        <taxon>Bacteria</taxon>
        <taxon>Bacillati</taxon>
        <taxon>Cyanobacteriota</taxon>
        <taxon>Cyanophyceae</taxon>
        <taxon>Synechococcales</taxon>
        <taxon>Coelosphaeriaceae</taxon>
        <taxon>Woronichinia</taxon>
    </lineage>
</organism>
<keyword evidence="9" id="KW-0175">Coiled coil</keyword>
<accession>A0A977KU54</accession>
<keyword evidence="10" id="KW-0812">Transmembrane</keyword>
<dbReference type="GO" id="GO:0004713">
    <property type="term" value="F:protein tyrosine kinase activity"/>
    <property type="evidence" value="ECO:0007669"/>
    <property type="project" value="TreeGrafter"/>
</dbReference>
<name>A0A977KU54_9CYAN</name>
<dbReference type="Gene3D" id="3.40.50.300">
    <property type="entry name" value="P-loop containing nucleotide triphosphate hydrolases"/>
    <property type="match status" value="1"/>
</dbReference>
<evidence type="ECO:0000256" key="7">
    <source>
        <dbReference type="ARBA" id="ARBA00023137"/>
    </source>
</evidence>
<keyword evidence="4" id="KW-0547">Nucleotide-binding</keyword>
<dbReference type="InterPro" id="IPR005702">
    <property type="entry name" value="Wzc-like_C"/>
</dbReference>
<evidence type="ECO:0000256" key="6">
    <source>
        <dbReference type="ARBA" id="ARBA00022840"/>
    </source>
</evidence>
<dbReference type="InterPro" id="IPR050445">
    <property type="entry name" value="Bact_polysacc_biosynth/exp"/>
</dbReference>
<feature type="transmembrane region" description="Helical" evidence="10">
    <location>
        <begin position="465"/>
        <end position="484"/>
    </location>
</feature>
<dbReference type="GO" id="GO:0005886">
    <property type="term" value="C:plasma membrane"/>
    <property type="evidence" value="ECO:0007669"/>
    <property type="project" value="TreeGrafter"/>
</dbReference>
<dbReference type="AlphaFoldDB" id="A0A977KU54"/>
<feature type="coiled-coil region" evidence="9">
    <location>
        <begin position="360"/>
        <end position="432"/>
    </location>
</feature>
<evidence type="ECO:0000259" key="11">
    <source>
        <dbReference type="Pfam" id="PF13614"/>
    </source>
</evidence>
<dbReference type="InterPro" id="IPR027417">
    <property type="entry name" value="P-loop_NTPase"/>
</dbReference>
<evidence type="ECO:0000313" key="12">
    <source>
        <dbReference type="EMBL" id="UXE59987.1"/>
    </source>
</evidence>
<reference evidence="12" key="1">
    <citation type="submission" date="2021-04" db="EMBL/GenBank/DDBJ databases">
        <title>Genome sequence of Woronichinia naegeliana from Washington state freshwater lake bloom.</title>
        <authorList>
            <person name="Dreher T.W."/>
        </authorList>
    </citation>
    <scope>NUCLEOTIDE SEQUENCE</scope>
    <source>
        <strain evidence="12">WA131</strain>
    </source>
</reference>